<dbReference type="Proteomes" id="UP000319801">
    <property type="component" value="Unassembled WGS sequence"/>
</dbReference>
<dbReference type="OrthoDB" id="8626508at2759"/>
<sequence length="196" mass="21979">MSVPLLKIGVVLSTMAMITNWMSQTLPSLVGLNGTAMSAARTPYPDRSIGVLLSKADETWQVYSSAQDTEGRCVCTIVAPQHTVCSKDSRTKQLQQLLEKVLDQRTQKDLQYVVRMEDQLRGLETKFRQVEETHKHNLAKQYKLNPSNVSAPNDAVMDYFTSKDEGSDNGEVTNEQELDEDRLLIALCSCYSKCNL</sequence>
<evidence type="ECO:0000313" key="3">
    <source>
        <dbReference type="EMBL" id="TSK71980.1"/>
    </source>
</evidence>
<name>A0A556TU12_BAGYA</name>
<evidence type="ECO:0000256" key="1">
    <source>
        <dbReference type="SAM" id="SignalP"/>
    </source>
</evidence>
<accession>A0A556TU12</accession>
<dbReference type="InterPro" id="IPR022082">
    <property type="entry name" value="Noelin_dom"/>
</dbReference>
<keyword evidence="1" id="KW-0732">Signal</keyword>
<feature type="signal peptide" evidence="1">
    <location>
        <begin position="1"/>
        <end position="16"/>
    </location>
</feature>
<dbReference type="EMBL" id="VCAZ01000019">
    <property type="protein sequence ID" value="TSK71980.1"/>
    <property type="molecule type" value="Genomic_DNA"/>
</dbReference>
<evidence type="ECO:0000313" key="4">
    <source>
        <dbReference type="Proteomes" id="UP000319801"/>
    </source>
</evidence>
<dbReference type="Pfam" id="PF12308">
    <property type="entry name" value="Noelin-1"/>
    <property type="match status" value="1"/>
</dbReference>
<dbReference type="AlphaFoldDB" id="A0A556TU12"/>
<comment type="caution">
    <text evidence="3">The sequence shown here is derived from an EMBL/GenBank/DDBJ whole genome shotgun (WGS) entry which is preliminary data.</text>
</comment>
<reference evidence="3 4" key="1">
    <citation type="journal article" date="2019" name="Genome Biol. Evol.">
        <title>Whole-Genome Sequencing of the Giant Devil Catfish, Bagarius yarrelli.</title>
        <authorList>
            <person name="Jiang W."/>
            <person name="Lv Y."/>
            <person name="Cheng L."/>
            <person name="Yang K."/>
            <person name="Chao B."/>
            <person name="Wang X."/>
            <person name="Li Y."/>
            <person name="Pan X."/>
            <person name="You X."/>
            <person name="Zhang Y."/>
            <person name="Yang J."/>
            <person name="Li J."/>
            <person name="Zhang X."/>
            <person name="Liu S."/>
            <person name="Sun C."/>
            <person name="Yang J."/>
            <person name="Shi Q."/>
        </authorList>
    </citation>
    <scope>NUCLEOTIDE SEQUENCE [LARGE SCALE GENOMIC DNA]</scope>
    <source>
        <strain evidence="3">JWS20170419001</strain>
        <tissue evidence="3">Muscle</tissue>
    </source>
</reference>
<gene>
    <name evidence="3" type="ORF">Baya_2964</name>
</gene>
<feature type="domain" description="Noelin" evidence="2">
    <location>
        <begin position="56"/>
        <end position="143"/>
    </location>
</feature>
<feature type="chain" id="PRO_5021779283" evidence="1">
    <location>
        <begin position="17"/>
        <end position="196"/>
    </location>
</feature>
<proteinExistence type="predicted"/>
<organism evidence="3 4">
    <name type="scientific">Bagarius yarrelli</name>
    <name type="common">Goonch</name>
    <name type="synonym">Bagrus yarrelli</name>
    <dbReference type="NCBI Taxonomy" id="175774"/>
    <lineage>
        <taxon>Eukaryota</taxon>
        <taxon>Metazoa</taxon>
        <taxon>Chordata</taxon>
        <taxon>Craniata</taxon>
        <taxon>Vertebrata</taxon>
        <taxon>Euteleostomi</taxon>
        <taxon>Actinopterygii</taxon>
        <taxon>Neopterygii</taxon>
        <taxon>Teleostei</taxon>
        <taxon>Ostariophysi</taxon>
        <taxon>Siluriformes</taxon>
        <taxon>Sisoridae</taxon>
        <taxon>Sisorinae</taxon>
        <taxon>Bagarius</taxon>
    </lineage>
</organism>
<protein>
    <submittedName>
        <fullName evidence="3">Noelin</fullName>
    </submittedName>
</protein>
<evidence type="ECO:0000259" key="2">
    <source>
        <dbReference type="Pfam" id="PF12308"/>
    </source>
</evidence>
<keyword evidence="4" id="KW-1185">Reference proteome</keyword>